<sequence length="813" mass="92484">MEITTMNSLFFTNLHLLGLDIIDMEAKYKIPFKEDMFTLPNKAGSEAILHFLFHRLNPSLAKEQFRDCWPLVDKNSEHQFRKVCNNWLTQIQEESVANLPRINTSLFLTPGGRKFIQFVYSFSTYVLMQVMKTEQGWVNQVVYPSTNSFVLTKLSMTALNDYSSMECEEFFDQVHLLIAAIRHWKHYVSDLIQESRKVKKLLRESESEKKNLEKQLQEIEQKHYGESPTKKIVDKTFYDTSTYKEKRMQRMTEVTNNWKQISFFNDNLKDKRGIIQSIVENSFSKYSLDATALGIRVPNILLRESSAMFAQLEVDNIYKEGCLNLVSTLHLWNVALNCFKEHLQKEKLPDFSNILPLLTTQKQKHLFHLKAAKELRDEVTKKALPRLTYSTDVLKKATCLKIACKSKNTLNLGLTTPSTKLKRLSHSSVVTLSQSPIAVFLQDSIAVTHKKDSAISANEHLQPLQFLNLPTVCVKSSNKGSKVPINESLQKVNKKISMPLTLSKHEKTIPMITDHTKIDYKKTLPVKKTLDVSKHAIDDSHIDEVVQSVLNTTTSSVDSLGFASEIGNFSPFSLVPLDVLDSQSSSLTLACQTILNAAGNHEEDLYLTRQFSGLPPNHVQDVSHERLEGEVTHSPESQDINNLSLQRFQNDLESQTKINFHQTFLESSLASTLARDEERSEHSSLINHSRLEQSNLQTSANESLSLLHFSDHHGNSDFHGDIHLDKSYNSFLDAIPQDFSDDLVSPGRFQESDHLLLSPTFEEKKILSETEEHVISGPERSTAVQTIQDKLSALRQKASDILDISLDSSDDDL</sequence>
<feature type="domain" description="HAUS augmin-like complex subunit 6 N-terminal" evidence="2">
    <location>
        <begin position="10"/>
        <end position="259"/>
    </location>
</feature>
<evidence type="ECO:0000256" key="1">
    <source>
        <dbReference type="SAM" id="Coils"/>
    </source>
</evidence>
<protein>
    <submittedName>
        <fullName evidence="4 5">HAUS augmin-like complex subunit 6</fullName>
    </submittedName>
</protein>
<dbReference type="GeneID" id="106071106"/>
<dbReference type="Proteomes" id="UP001165740">
    <property type="component" value="Chromosome 1"/>
</dbReference>
<dbReference type="RefSeq" id="XP_055897233.1">
    <property type="nucleotide sequence ID" value="XM_056041258.1"/>
</dbReference>
<dbReference type="InterPro" id="IPR028163">
    <property type="entry name" value="HAUS_6_N"/>
</dbReference>
<evidence type="ECO:0000313" key="4">
    <source>
        <dbReference type="RefSeq" id="XP_013086595.2"/>
    </source>
</evidence>
<name>A0A9U8EGB4_BIOGL</name>
<dbReference type="GO" id="GO:0051225">
    <property type="term" value="P:spindle assembly"/>
    <property type="evidence" value="ECO:0007669"/>
    <property type="project" value="InterPro"/>
</dbReference>
<dbReference type="PANTHER" id="PTHR16151:SF2">
    <property type="entry name" value="HAUS AUGMIN-LIKE COMPLEX SUBUNIT 6"/>
    <property type="match status" value="1"/>
</dbReference>
<accession>A0A9U8EGB4</accession>
<dbReference type="RefSeq" id="XP_055897224.1">
    <property type="nucleotide sequence ID" value="XM_056041249.1"/>
</dbReference>
<reference evidence="4 5" key="1">
    <citation type="submission" date="2025-04" db="UniProtKB">
        <authorList>
            <consortium name="RefSeq"/>
        </authorList>
    </citation>
    <scope>IDENTIFICATION</scope>
</reference>
<dbReference type="InterPro" id="IPR026797">
    <property type="entry name" value="HAUS_6"/>
</dbReference>
<evidence type="ECO:0000313" key="5">
    <source>
        <dbReference type="RefSeq" id="XP_055897224.1"/>
    </source>
</evidence>
<evidence type="ECO:0000313" key="3">
    <source>
        <dbReference type="Proteomes" id="UP001165740"/>
    </source>
</evidence>
<keyword evidence="1" id="KW-0175">Coiled coil</keyword>
<evidence type="ECO:0000313" key="6">
    <source>
        <dbReference type="RefSeq" id="XP_055897233.1"/>
    </source>
</evidence>
<feature type="coiled-coil region" evidence="1">
    <location>
        <begin position="188"/>
        <end position="222"/>
    </location>
</feature>
<organism evidence="3 4">
    <name type="scientific">Biomphalaria glabrata</name>
    <name type="common">Bloodfluke planorb</name>
    <name type="synonym">Freshwater snail</name>
    <dbReference type="NCBI Taxonomy" id="6526"/>
    <lineage>
        <taxon>Eukaryota</taxon>
        <taxon>Metazoa</taxon>
        <taxon>Spiralia</taxon>
        <taxon>Lophotrochozoa</taxon>
        <taxon>Mollusca</taxon>
        <taxon>Gastropoda</taxon>
        <taxon>Heterobranchia</taxon>
        <taxon>Euthyneura</taxon>
        <taxon>Panpulmonata</taxon>
        <taxon>Hygrophila</taxon>
        <taxon>Lymnaeoidea</taxon>
        <taxon>Planorbidae</taxon>
        <taxon>Biomphalaria</taxon>
    </lineage>
</organism>
<dbReference type="Pfam" id="PF14661">
    <property type="entry name" value="HAUS6_N"/>
    <property type="match status" value="1"/>
</dbReference>
<dbReference type="GO" id="GO:0070652">
    <property type="term" value="C:HAUS complex"/>
    <property type="evidence" value="ECO:0007669"/>
    <property type="project" value="InterPro"/>
</dbReference>
<dbReference type="AlphaFoldDB" id="A0A9U8EGB4"/>
<dbReference type="GO" id="GO:0008017">
    <property type="term" value="F:microtubule binding"/>
    <property type="evidence" value="ECO:0007669"/>
    <property type="project" value="TreeGrafter"/>
</dbReference>
<dbReference type="PANTHER" id="PTHR16151">
    <property type="entry name" value="HAUS AUGMIN-LIKE COMPLEX SUBUNIT 6"/>
    <property type="match status" value="1"/>
</dbReference>
<dbReference type="GO" id="GO:1990498">
    <property type="term" value="C:mitotic spindle microtubule"/>
    <property type="evidence" value="ECO:0007669"/>
    <property type="project" value="TreeGrafter"/>
</dbReference>
<evidence type="ECO:0000259" key="2">
    <source>
        <dbReference type="Pfam" id="PF14661"/>
    </source>
</evidence>
<proteinExistence type="predicted"/>
<dbReference type="OrthoDB" id="5575722at2759"/>
<keyword evidence="3" id="KW-1185">Reference proteome</keyword>
<gene>
    <name evidence="4 5 6" type="primary">LOC106071106</name>
</gene>
<dbReference type="RefSeq" id="XP_013086595.2">
    <property type="nucleotide sequence ID" value="XM_013231141.2"/>
</dbReference>